<evidence type="ECO:0000313" key="1">
    <source>
        <dbReference type="EMBL" id="KAA5839268.1"/>
    </source>
</evidence>
<dbReference type="SUPFAM" id="SSF116927">
    <property type="entry name" value="EspA/CesA-like"/>
    <property type="match status" value="2"/>
</dbReference>
<dbReference type="Pfam" id="PF03433">
    <property type="entry name" value="EspA"/>
    <property type="match status" value="2"/>
</dbReference>
<organism evidence="1 2">
    <name type="scientific">Pseudomonas chlororaphis</name>
    <dbReference type="NCBI Taxonomy" id="587753"/>
    <lineage>
        <taxon>Bacteria</taxon>
        <taxon>Pseudomonadati</taxon>
        <taxon>Pseudomonadota</taxon>
        <taxon>Gammaproteobacteria</taxon>
        <taxon>Pseudomonadales</taxon>
        <taxon>Pseudomonadaceae</taxon>
        <taxon>Pseudomonas</taxon>
    </lineage>
</organism>
<name>A0AB34C2M3_9PSED</name>
<accession>A0AB34C2M3</accession>
<dbReference type="InterPro" id="IPR035074">
    <property type="entry name" value="EspA/CesA-like"/>
</dbReference>
<sequence length="272" mass="29839">MVEINTIGNTHMNMVVTATTPNSPLEGMRPTPQSVANPQSMFSNGLMSMQNIMLQLTQSGNDLFAQMNKKSEIARDAQEMANQVEAVMSRLVKPGDKLALPESTVAYMRANNILVDGKTIDEFMGERSGAQASLETLMAKIAASGPEGMETRSWQEVITYMDKNGITVEGKKASDYVWGLPEVNFQSGKKVSLEHMNSIRQALEDSMAFDKGDLMMVKSSLESVAGRATDFNQQSQLKLQQVMQNFSTSNQLTQSMQSMLAEMTKGTASAIR</sequence>
<reference evidence="1 2" key="1">
    <citation type="submission" date="2019-09" db="EMBL/GenBank/DDBJ databases">
        <authorList>
            <person name="Vacheron J."/>
            <person name="Dubost A."/>
            <person name="Prigent-Combaret C."/>
            <person name="Muller D."/>
        </authorList>
    </citation>
    <scope>NUCLEOTIDE SEQUENCE [LARGE SCALE GENOMIC DNA]</scope>
    <source>
        <strain evidence="1 2">JV497</strain>
    </source>
</reference>
<comment type="caution">
    <text evidence="1">The sequence shown here is derived from an EMBL/GenBank/DDBJ whole genome shotgun (WGS) entry which is preliminary data.</text>
</comment>
<dbReference type="Proteomes" id="UP000323924">
    <property type="component" value="Unassembled WGS sequence"/>
</dbReference>
<dbReference type="AlphaFoldDB" id="A0AB34C2M3"/>
<evidence type="ECO:0000313" key="2">
    <source>
        <dbReference type="Proteomes" id="UP000323924"/>
    </source>
</evidence>
<dbReference type="EMBL" id="VWPC01000021">
    <property type="protein sequence ID" value="KAA5839268.1"/>
    <property type="molecule type" value="Genomic_DNA"/>
</dbReference>
<proteinExistence type="predicted"/>
<protein>
    <submittedName>
        <fullName evidence="1">Secretion protein EspA</fullName>
    </submittedName>
</protein>
<dbReference type="InterPro" id="IPR005095">
    <property type="entry name" value="EspA"/>
</dbReference>
<gene>
    <name evidence="1" type="ORF">F2A38_20600</name>
</gene>